<dbReference type="SUPFAM" id="SSF55811">
    <property type="entry name" value="Nudix"/>
    <property type="match status" value="1"/>
</dbReference>
<sequence>MNNTLKHWKEAATLILAAGASNGNNILHIKQSIQQACTNLQQNNTFGYEVLLLRRNQKSGFMPNAFVFPGGLIEAADFSNDWIKVFSKYEQNTHFGLGLVRQHDKRSTLFTTDRLKFGSQIPGEVAFRICAIRETFEESGVLLVVPENFNIKESQNLMEIANQDEEEISKWRKEVQKNPFQFLEMCKVMRCMPNIWALQEWSNWLTPVFYQGSKSRRYDTAFFICCLQTKPFVIEDKKEVTAFKWFTPSEALEEYRLHKIWIPPPQFYELRRLCNFAPIHNLHQFSTQRALKGCEQWMPVVAQCEDGIIHTLPGDELYPDDPDLTGEKQTVVCSNDTVENLIRKGGCLHRVVQIDGVPNIFINVKPKYEHIKPLTMEPKSKNKL</sequence>
<evidence type="ECO:0000256" key="27">
    <source>
        <dbReference type="ARBA" id="ARBA00048882"/>
    </source>
</evidence>
<keyword evidence="5" id="KW-0378">Hydrolase</keyword>
<accession>A0A8T2IZG6</accession>
<keyword evidence="33" id="KW-1185">Reference proteome</keyword>
<evidence type="ECO:0000256" key="14">
    <source>
        <dbReference type="ARBA" id="ARBA00047369"/>
    </source>
</evidence>
<dbReference type="GO" id="GO:0046872">
    <property type="term" value="F:metal ion binding"/>
    <property type="evidence" value="ECO:0007669"/>
    <property type="project" value="UniProtKB-KW"/>
</dbReference>
<comment type="catalytic activity">
    <reaction evidence="19">
        <text>propanoyl-CoA + H2O = propanoyl-4'-phosphopantetheine + adenosine 3',5'-bisphosphate + 2 H(+)</text>
        <dbReference type="Rhea" id="RHEA:67464"/>
        <dbReference type="ChEBI" id="CHEBI:15377"/>
        <dbReference type="ChEBI" id="CHEBI:15378"/>
        <dbReference type="ChEBI" id="CHEBI:57392"/>
        <dbReference type="ChEBI" id="CHEBI:58343"/>
        <dbReference type="ChEBI" id="CHEBI:172362"/>
    </reaction>
    <physiologicalReaction direction="left-to-right" evidence="19">
        <dbReference type="Rhea" id="RHEA:67465"/>
    </physiologicalReaction>
</comment>
<comment type="cofactor">
    <cofactor evidence="1">
        <name>Mn(2+)</name>
        <dbReference type="ChEBI" id="CHEBI:29035"/>
    </cofactor>
</comment>
<comment type="cofactor">
    <cofactor evidence="2">
        <name>Mg(2+)</name>
        <dbReference type="ChEBI" id="CHEBI:18420"/>
    </cofactor>
</comment>
<dbReference type="Gene3D" id="3.90.79.10">
    <property type="entry name" value="Nucleoside Triphosphate Pyrophosphohydrolase"/>
    <property type="match status" value="1"/>
</dbReference>
<keyword evidence="4" id="KW-0479">Metal-binding</keyword>
<evidence type="ECO:0000256" key="30">
    <source>
        <dbReference type="ARBA" id="ARBA00049403"/>
    </source>
</evidence>
<comment type="catalytic activity">
    <reaction evidence="21">
        <text>dodecanoyl-CoA + H2O = S-dodecanoyl-4'-phosphopantetheine + adenosine 3',5'-bisphosphate + 2 H(+)</text>
        <dbReference type="Rhea" id="RHEA:50024"/>
        <dbReference type="ChEBI" id="CHEBI:15377"/>
        <dbReference type="ChEBI" id="CHEBI:15378"/>
        <dbReference type="ChEBI" id="CHEBI:57375"/>
        <dbReference type="ChEBI" id="CHEBI:58343"/>
        <dbReference type="ChEBI" id="CHEBI:132015"/>
    </reaction>
    <physiologicalReaction direction="left-to-right" evidence="21">
        <dbReference type="Rhea" id="RHEA:50025"/>
    </physiologicalReaction>
</comment>
<evidence type="ECO:0000256" key="11">
    <source>
        <dbReference type="ARBA" id="ARBA00044967"/>
    </source>
</evidence>
<evidence type="ECO:0000256" key="4">
    <source>
        <dbReference type="ARBA" id="ARBA00022723"/>
    </source>
</evidence>
<evidence type="ECO:0000256" key="22">
    <source>
        <dbReference type="ARBA" id="ARBA00048360"/>
    </source>
</evidence>
<evidence type="ECO:0000256" key="7">
    <source>
        <dbReference type="ARBA" id="ARBA00023211"/>
    </source>
</evidence>
<evidence type="ECO:0000256" key="26">
    <source>
        <dbReference type="ARBA" id="ARBA00048828"/>
    </source>
</evidence>
<keyword evidence="7" id="KW-0464">Manganese</keyword>
<dbReference type="PROSITE" id="PS51462">
    <property type="entry name" value="NUDIX"/>
    <property type="match status" value="1"/>
</dbReference>
<dbReference type="GO" id="GO:0005739">
    <property type="term" value="C:mitochondrion"/>
    <property type="evidence" value="ECO:0007669"/>
    <property type="project" value="TreeGrafter"/>
</dbReference>
<comment type="catalytic activity">
    <reaction evidence="15">
        <text>tetradecanoyl-CoA + H2O = tetradecanoyl-4'-phosphopantetheine + adenosine 3',5'-bisphosphate + 2 H(+)</text>
        <dbReference type="Rhea" id="RHEA:50028"/>
        <dbReference type="ChEBI" id="CHEBI:15377"/>
        <dbReference type="ChEBI" id="CHEBI:15378"/>
        <dbReference type="ChEBI" id="CHEBI:57385"/>
        <dbReference type="ChEBI" id="CHEBI:58343"/>
        <dbReference type="ChEBI" id="CHEBI:132017"/>
    </reaction>
    <physiologicalReaction direction="left-to-right" evidence="15">
        <dbReference type="Rhea" id="RHEA:50029"/>
    </physiologicalReaction>
</comment>
<comment type="catalytic activity">
    <reaction evidence="20">
        <text>(9Z,12Z)-octadecadienoyl-CoA + H2O = S-(9Z,12Z-octadecadienoyl)-4'-phosphopantetheine + adenosine 3',5'-bisphosphate + 2 H(+)</text>
        <dbReference type="Rhea" id="RHEA:67536"/>
        <dbReference type="ChEBI" id="CHEBI:15377"/>
        <dbReference type="ChEBI" id="CHEBI:15378"/>
        <dbReference type="ChEBI" id="CHEBI:57383"/>
        <dbReference type="ChEBI" id="CHEBI:58343"/>
        <dbReference type="ChEBI" id="CHEBI:172387"/>
    </reaction>
    <physiologicalReaction direction="left-to-right" evidence="20">
        <dbReference type="Rhea" id="RHEA:67537"/>
    </physiologicalReaction>
</comment>
<feature type="domain" description="Nudix hydrolase" evidence="31">
    <location>
        <begin position="32"/>
        <end position="268"/>
    </location>
</feature>
<evidence type="ECO:0000256" key="1">
    <source>
        <dbReference type="ARBA" id="ARBA00001936"/>
    </source>
</evidence>
<keyword evidence="6" id="KW-0460">Magnesium</keyword>
<gene>
    <name evidence="32" type="ORF">GDO86_008178</name>
</gene>
<organism evidence="32 33">
    <name type="scientific">Hymenochirus boettgeri</name>
    <name type="common">Congo dwarf clawed frog</name>
    <dbReference type="NCBI Taxonomy" id="247094"/>
    <lineage>
        <taxon>Eukaryota</taxon>
        <taxon>Metazoa</taxon>
        <taxon>Chordata</taxon>
        <taxon>Craniata</taxon>
        <taxon>Vertebrata</taxon>
        <taxon>Euteleostomi</taxon>
        <taxon>Amphibia</taxon>
        <taxon>Batrachia</taxon>
        <taxon>Anura</taxon>
        <taxon>Pipoidea</taxon>
        <taxon>Pipidae</taxon>
        <taxon>Pipinae</taxon>
        <taxon>Hymenochirus</taxon>
    </lineage>
</organism>
<name>A0A8T2IZG6_9PIPI</name>
<reference evidence="32" key="1">
    <citation type="thesis" date="2020" institute="ProQuest LLC" country="789 East Eisenhower Parkway, Ann Arbor, MI, USA">
        <title>Comparative Genomics and Chromosome Evolution.</title>
        <authorList>
            <person name="Mudd A.B."/>
        </authorList>
    </citation>
    <scope>NUCLEOTIDE SEQUENCE</scope>
    <source>
        <strain evidence="32">Female2</strain>
        <tissue evidence="32">Blood</tissue>
    </source>
</reference>
<dbReference type="EMBL" id="JAACNH010000007">
    <property type="protein sequence ID" value="KAG8437382.1"/>
    <property type="molecule type" value="Genomic_DNA"/>
</dbReference>
<evidence type="ECO:0000256" key="10">
    <source>
        <dbReference type="ARBA" id="ARBA00044908"/>
    </source>
</evidence>
<comment type="catalytic activity">
    <reaction evidence="29">
        <text>butanoyl-CoA + H2O = S-butanoyl-4'-phosphopantetheine + adenosine 3',5'-bisphosphate + 2 H(+)</text>
        <dbReference type="Rhea" id="RHEA:49976"/>
        <dbReference type="ChEBI" id="CHEBI:15377"/>
        <dbReference type="ChEBI" id="CHEBI:15378"/>
        <dbReference type="ChEBI" id="CHEBI:57371"/>
        <dbReference type="ChEBI" id="CHEBI:58343"/>
        <dbReference type="ChEBI" id="CHEBI:132011"/>
    </reaction>
    <physiologicalReaction direction="left-to-right" evidence="29">
        <dbReference type="Rhea" id="RHEA:49977"/>
    </physiologicalReaction>
</comment>
<evidence type="ECO:0000256" key="8">
    <source>
        <dbReference type="ARBA" id="ARBA00026208"/>
    </source>
</evidence>
<dbReference type="CDD" id="cd18870">
    <property type="entry name" value="NUDIX_AcylCoAdiphos_Nudt19"/>
    <property type="match status" value="1"/>
</dbReference>
<dbReference type="GO" id="GO:0010945">
    <property type="term" value="F:coenzyme A diphosphatase activity"/>
    <property type="evidence" value="ECO:0007669"/>
    <property type="project" value="UniProtKB-EC"/>
</dbReference>
<dbReference type="AlphaFoldDB" id="A0A8T2IZG6"/>
<evidence type="ECO:0000313" key="32">
    <source>
        <dbReference type="EMBL" id="KAG8437382.1"/>
    </source>
</evidence>
<comment type="catalytic activity">
    <reaction evidence="26">
        <text>hexadecanoyl-CoA + H2O = S-hexadecanoyl-4'-phosphopantetheine + adenosine 3',5'-bisphosphate + 2 H(+)</text>
        <dbReference type="Rhea" id="RHEA:50032"/>
        <dbReference type="ChEBI" id="CHEBI:15377"/>
        <dbReference type="ChEBI" id="CHEBI:15378"/>
        <dbReference type="ChEBI" id="CHEBI:57379"/>
        <dbReference type="ChEBI" id="CHEBI:58343"/>
        <dbReference type="ChEBI" id="CHEBI:132018"/>
    </reaction>
    <physiologicalReaction direction="left-to-right" evidence="26">
        <dbReference type="Rhea" id="RHEA:50033"/>
    </physiologicalReaction>
</comment>
<evidence type="ECO:0000256" key="18">
    <source>
        <dbReference type="ARBA" id="ARBA00047584"/>
    </source>
</evidence>
<dbReference type="Proteomes" id="UP000812440">
    <property type="component" value="Chromosome 4"/>
</dbReference>
<evidence type="ECO:0000256" key="28">
    <source>
        <dbReference type="ARBA" id="ARBA00048961"/>
    </source>
</evidence>
<evidence type="ECO:0000256" key="23">
    <source>
        <dbReference type="ARBA" id="ARBA00048413"/>
    </source>
</evidence>
<evidence type="ECO:0000256" key="20">
    <source>
        <dbReference type="ARBA" id="ARBA00047708"/>
    </source>
</evidence>
<comment type="catalytic activity">
    <reaction evidence="25">
        <text>a 5'-end CoA-ribonucleoside in mRNA + H2O = a 5'-end phospho-adenosine-phospho-ribonucleoside in mRNA + (R)-4'-phosphopantetheine + 2 H(+)</text>
        <dbReference type="Rhea" id="RHEA:67592"/>
        <dbReference type="Rhea" id="RHEA-COMP:15719"/>
        <dbReference type="Rhea" id="RHEA-COMP:17276"/>
        <dbReference type="ChEBI" id="CHEBI:15377"/>
        <dbReference type="ChEBI" id="CHEBI:15378"/>
        <dbReference type="ChEBI" id="CHEBI:61723"/>
        <dbReference type="ChEBI" id="CHEBI:144051"/>
        <dbReference type="ChEBI" id="CHEBI:172371"/>
    </reaction>
    <physiologicalReaction direction="left-to-right" evidence="25">
        <dbReference type="Rhea" id="RHEA:67593"/>
    </physiologicalReaction>
</comment>
<proteinExistence type="inferred from homology"/>
<evidence type="ECO:0000313" key="33">
    <source>
        <dbReference type="Proteomes" id="UP000812440"/>
    </source>
</evidence>
<evidence type="ECO:0000259" key="31">
    <source>
        <dbReference type="PROSITE" id="PS51462"/>
    </source>
</evidence>
<evidence type="ECO:0000256" key="25">
    <source>
        <dbReference type="ARBA" id="ARBA00048667"/>
    </source>
</evidence>
<comment type="similarity">
    <text evidence="3">Belongs to the Nudix hydrolase family.</text>
</comment>
<evidence type="ECO:0000256" key="24">
    <source>
        <dbReference type="ARBA" id="ARBA00048624"/>
    </source>
</evidence>
<comment type="function">
    <text evidence="12">Fatty acyl-coenzyme A (CoA) diphosphatase that hydrolyzes fatty acyl-CoA to yield acyl-4'-phosphopantetheine and adenosine 3',5'-bisphosphate. Mediates the hydrolysis of a wide range of CoA esters, including choloyl-CoA and branched-chain fatty-acyl-CoA esters and at low substrate concentrations medium and long-chain fatty-acyl-CoA esters are the primary substrates. Highest activity seen with medium-chain acyl-CoA esters and higher rates of activity seen with the unsaturated acyl-CoA esters compared with the saturated esters. Exhibits decapping activity towards dpCoA-capped RNAs in vitro.</text>
</comment>
<comment type="catalytic activity">
    <reaction evidence="22">
        <text>(9Z,12Z,15Z)-octadecatrienoyl-CoA + H2O = S-(9Z,12Z,15Z-octadecatrienoyl)-4'-phosphopantetheine + adenosine 3',5'-bisphosphate + 2 H(+)</text>
        <dbReference type="Rhea" id="RHEA:67532"/>
        <dbReference type="ChEBI" id="CHEBI:15377"/>
        <dbReference type="ChEBI" id="CHEBI:15378"/>
        <dbReference type="ChEBI" id="CHEBI:58343"/>
        <dbReference type="ChEBI" id="CHEBI:74034"/>
        <dbReference type="ChEBI" id="CHEBI:172386"/>
    </reaction>
    <physiologicalReaction direction="left-to-right" evidence="22">
        <dbReference type="Rhea" id="RHEA:67533"/>
    </physiologicalReaction>
</comment>
<evidence type="ECO:0000256" key="19">
    <source>
        <dbReference type="ARBA" id="ARBA00047666"/>
    </source>
</evidence>
<comment type="catalytic activity">
    <reaction evidence="17">
        <text>(6Z)-octenoyl-CoA + H2O = S-(6Z-octenoyl)-4'-phosphopantetheine + adenosine 3',5'-bisphosphate + 2 H(+)</text>
        <dbReference type="Rhea" id="RHEA:67528"/>
        <dbReference type="ChEBI" id="CHEBI:15377"/>
        <dbReference type="ChEBI" id="CHEBI:15378"/>
        <dbReference type="ChEBI" id="CHEBI:58343"/>
        <dbReference type="ChEBI" id="CHEBI:172383"/>
        <dbReference type="ChEBI" id="CHEBI:172384"/>
    </reaction>
    <physiologicalReaction direction="left-to-right" evidence="17">
        <dbReference type="Rhea" id="RHEA:67529"/>
    </physiologicalReaction>
</comment>
<dbReference type="EC" id="3.6.1.77" evidence="11"/>
<comment type="catalytic activity">
    <reaction evidence="23">
        <text>(9Z)-tetradecenoyl-CoA + H2O = S-(9Z-tetradecenoyl)-4'-phosphopantetheine + adenosine 3',5'-bisphosphate + 2 H(+)</text>
        <dbReference type="Rhea" id="RHEA:67544"/>
        <dbReference type="ChEBI" id="CHEBI:15377"/>
        <dbReference type="ChEBI" id="CHEBI:15378"/>
        <dbReference type="ChEBI" id="CHEBI:58343"/>
        <dbReference type="ChEBI" id="CHEBI:65060"/>
        <dbReference type="ChEBI" id="CHEBI:172389"/>
    </reaction>
    <physiologicalReaction direction="left-to-right" evidence="23">
        <dbReference type="Rhea" id="RHEA:67545"/>
    </physiologicalReaction>
</comment>
<protein>
    <recommendedName>
        <fullName evidence="8">Acyl-coenzyme A diphosphatase NUDT19</fullName>
        <ecNumber evidence="11">3.6.1.77</ecNumber>
    </recommendedName>
    <alternativeName>
        <fullName evidence="9">Nucleoside diphosphate-linked moiety X motif 19</fullName>
    </alternativeName>
</protein>
<dbReference type="PANTHER" id="PTHR12318">
    <property type="entry name" value="TESTOSTERONE-REGULATED PROTEIN RP2"/>
    <property type="match status" value="1"/>
</dbReference>
<evidence type="ECO:0000256" key="6">
    <source>
        <dbReference type="ARBA" id="ARBA00022842"/>
    </source>
</evidence>
<comment type="catalytic activity">
    <reaction evidence="13">
        <text>octanoyl-CoA + H2O = S-octanoyl-4'-phosphopantetheine + adenosine 3',5'-bisphosphate + 2 H(+)</text>
        <dbReference type="Rhea" id="RHEA:50016"/>
        <dbReference type="ChEBI" id="CHEBI:15377"/>
        <dbReference type="ChEBI" id="CHEBI:15378"/>
        <dbReference type="ChEBI" id="CHEBI:57386"/>
        <dbReference type="ChEBI" id="CHEBI:58343"/>
        <dbReference type="ChEBI" id="CHEBI:132013"/>
    </reaction>
    <physiologicalReaction direction="left-to-right" evidence="13">
        <dbReference type="Rhea" id="RHEA:50017"/>
    </physiologicalReaction>
</comment>
<evidence type="ECO:0000256" key="13">
    <source>
        <dbReference type="ARBA" id="ARBA00047289"/>
    </source>
</evidence>
<evidence type="ECO:0000256" key="17">
    <source>
        <dbReference type="ARBA" id="ARBA00047511"/>
    </source>
</evidence>
<evidence type="ECO:0000256" key="29">
    <source>
        <dbReference type="ARBA" id="ARBA00049284"/>
    </source>
</evidence>
<evidence type="ECO:0000256" key="12">
    <source>
        <dbReference type="ARBA" id="ARBA00045809"/>
    </source>
</evidence>
<evidence type="ECO:0000256" key="21">
    <source>
        <dbReference type="ARBA" id="ARBA00047757"/>
    </source>
</evidence>
<comment type="catalytic activity">
    <reaction evidence="28">
        <text>choloyl-CoA + H2O = S-choloyl-4'-phosphopantetheine + adenosine 3',5'-bisphosphate + 2 H(+)</text>
        <dbReference type="Rhea" id="RHEA:50036"/>
        <dbReference type="ChEBI" id="CHEBI:15377"/>
        <dbReference type="ChEBI" id="CHEBI:15378"/>
        <dbReference type="ChEBI" id="CHEBI:57373"/>
        <dbReference type="ChEBI" id="CHEBI:58343"/>
        <dbReference type="ChEBI" id="CHEBI:132020"/>
    </reaction>
    <physiologicalReaction direction="left-to-right" evidence="28">
        <dbReference type="Rhea" id="RHEA:50037"/>
    </physiologicalReaction>
</comment>
<comment type="catalytic activity">
    <reaction evidence="24">
        <text>succinyl-CoA + H2O = succinyl-4'-phosphopantetheine + adenosine 3',5'-bisphosphate + 2 H(+)</text>
        <dbReference type="Rhea" id="RHEA:67472"/>
        <dbReference type="ChEBI" id="CHEBI:15377"/>
        <dbReference type="ChEBI" id="CHEBI:15378"/>
        <dbReference type="ChEBI" id="CHEBI:57292"/>
        <dbReference type="ChEBI" id="CHEBI:58343"/>
        <dbReference type="ChEBI" id="CHEBI:172364"/>
    </reaction>
    <physiologicalReaction direction="left-to-right" evidence="24">
        <dbReference type="Rhea" id="RHEA:67473"/>
    </physiologicalReaction>
</comment>
<dbReference type="InterPro" id="IPR039121">
    <property type="entry name" value="NUDT19"/>
</dbReference>
<comment type="catalytic activity">
    <reaction evidence="27">
        <text>an acyl-CoA + H2O = an acyl-4'-phosphopantetheine + adenosine 3',5'-bisphosphate + 2 H(+)</text>
        <dbReference type="Rhea" id="RHEA:50044"/>
        <dbReference type="ChEBI" id="CHEBI:15377"/>
        <dbReference type="ChEBI" id="CHEBI:15378"/>
        <dbReference type="ChEBI" id="CHEBI:58342"/>
        <dbReference type="ChEBI" id="CHEBI:58343"/>
        <dbReference type="ChEBI" id="CHEBI:132023"/>
    </reaction>
    <physiologicalReaction direction="left-to-right" evidence="27">
        <dbReference type="Rhea" id="RHEA:50045"/>
    </physiologicalReaction>
</comment>
<comment type="catalytic activity">
    <reaction evidence="30">
        <text>(9Z)-hexadecenoyl-CoA + H2O = S-(9Z-hexadecenoyl)-4'-phosphopantetheine + adenosine 3',5'-bisphosphate + 2 H(+)</text>
        <dbReference type="Rhea" id="RHEA:67540"/>
        <dbReference type="ChEBI" id="CHEBI:15377"/>
        <dbReference type="ChEBI" id="CHEBI:15378"/>
        <dbReference type="ChEBI" id="CHEBI:58343"/>
        <dbReference type="ChEBI" id="CHEBI:61540"/>
        <dbReference type="ChEBI" id="CHEBI:172388"/>
    </reaction>
    <physiologicalReaction direction="left-to-right" evidence="30">
        <dbReference type="Rhea" id="RHEA:67541"/>
    </physiologicalReaction>
</comment>
<evidence type="ECO:0000256" key="15">
    <source>
        <dbReference type="ARBA" id="ARBA00047403"/>
    </source>
</evidence>
<evidence type="ECO:0000256" key="3">
    <source>
        <dbReference type="ARBA" id="ARBA00005582"/>
    </source>
</evidence>
<comment type="catalytic activity">
    <reaction evidence="10">
        <text>CoA + H2O = (R)-4'-phosphopantetheine + adenosine 3',5'-bisphosphate + 2 H(+)</text>
        <dbReference type="Rhea" id="RHEA:64988"/>
        <dbReference type="ChEBI" id="CHEBI:15377"/>
        <dbReference type="ChEBI" id="CHEBI:15378"/>
        <dbReference type="ChEBI" id="CHEBI:57287"/>
        <dbReference type="ChEBI" id="CHEBI:58343"/>
        <dbReference type="ChEBI" id="CHEBI:61723"/>
        <dbReference type="EC" id="3.6.1.77"/>
    </reaction>
    <physiologicalReaction direction="left-to-right" evidence="10">
        <dbReference type="Rhea" id="RHEA:64989"/>
    </physiologicalReaction>
</comment>
<comment type="catalytic activity">
    <reaction evidence="14">
        <text>malonyl-CoA + H2O = malonyl-4'-phosphopantetheine + adenosine 3',5'-bisphosphate + 2 H(+)</text>
        <dbReference type="Rhea" id="RHEA:67468"/>
        <dbReference type="ChEBI" id="CHEBI:15377"/>
        <dbReference type="ChEBI" id="CHEBI:15378"/>
        <dbReference type="ChEBI" id="CHEBI:57384"/>
        <dbReference type="ChEBI" id="CHEBI:58343"/>
        <dbReference type="ChEBI" id="CHEBI:172363"/>
    </reaction>
    <physiologicalReaction direction="left-to-right" evidence="14">
        <dbReference type="Rhea" id="RHEA:67469"/>
    </physiologicalReaction>
</comment>
<evidence type="ECO:0000256" key="16">
    <source>
        <dbReference type="ARBA" id="ARBA00047466"/>
    </source>
</evidence>
<evidence type="ECO:0000256" key="9">
    <source>
        <dbReference type="ARBA" id="ARBA00031193"/>
    </source>
</evidence>
<comment type="caution">
    <text evidence="32">The sequence shown here is derived from an EMBL/GenBank/DDBJ whole genome shotgun (WGS) entry which is preliminary data.</text>
</comment>
<dbReference type="InterPro" id="IPR000086">
    <property type="entry name" value="NUDIX_hydrolase_dom"/>
</dbReference>
<dbReference type="OrthoDB" id="1695362at2759"/>
<comment type="catalytic activity">
    <reaction evidence="16">
        <text>hexanoyl-CoA + H2O = hexanoyl-4'-phosphopantetheine + adenosine 3',5'-bisphosphate + 2 H(+)</text>
        <dbReference type="Rhea" id="RHEA:49980"/>
        <dbReference type="ChEBI" id="CHEBI:15377"/>
        <dbReference type="ChEBI" id="CHEBI:15378"/>
        <dbReference type="ChEBI" id="CHEBI:58343"/>
        <dbReference type="ChEBI" id="CHEBI:62620"/>
        <dbReference type="ChEBI" id="CHEBI:132012"/>
    </reaction>
    <physiologicalReaction direction="left-to-right" evidence="16">
        <dbReference type="Rhea" id="RHEA:49981"/>
    </physiologicalReaction>
</comment>
<dbReference type="InterPro" id="IPR015797">
    <property type="entry name" value="NUDIX_hydrolase-like_dom_sf"/>
</dbReference>
<dbReference type="PANTHER" id="PTHR12318:SF0">
    <property type="entry name" value="ACYL-COENZYME A DIPHOSPHATASE NUDT19"/>
    <property type="match status" value="1"/>
</dbReference>
<comment type="catalytic activity">
    <reaction evidence="18">
        <text>4,8-dimethylnonanoyl-CoA + H2O = S-(4,8-dimethylnonanoyl)-4'-phosphopantetheine + adenosine 3',5'-bisphosphate + 2 H(+)</text>
        <dbReference type="Rhea" id="RHEA:67524"/>
        <dbReference type="ChEBI" id="CHEBI:15377"/>
        <dbReference type="ChEBI" id="CHEBI:15378"/>
        <dbReference type="ChEBI" id="CHEBI:58343"/>
        <dbReference type="ChEBI" id="CHEBI:77061"/>
        <dbReference type="ChEBI" id="CHEBI:172385"/>
    </reaction>
    <physiologicalReaction direction="left-to-right" evidence="18">
        <dbReference type="Rhea" id="RHEA:67525"/>
    </physiologicalReaction>
</comment>
<evidence type="ECO:0000256" key="5">
    <source>
        <dbReference type="ARBA" id="ARBA00022801"/>
    </source>
</evidence>
<evidence type="ECO:0000256" key="2">
    <source>
        <dbReference type="ARBA" id="ARBA00001946"/>
    </source>
</evidence>